<evidence type="ECO:0000256" key="3">
    <source>
        <dbReference type="SAM" id="MobiDB-lite"/>
    </source>
</evidence>
<dbReference type="InterPro" id="IPR000953">
    <property type="entry name" value="Chromo/chromo_shadow_dom"/>
</dbReference>
<dbReference type="EMBL" id="WJQU01000003">
    <property type="protein sequence ID" value="KAJ6638747.1"/>
    <property type="molecule type" value="Genomic_DNA"/>
</dbReference>
<dbReference type="PANTHER" id="PTHR22812">
    <property type="entry name" value="CHROMOBOX PROTEIN"/>
    <property type="match status" value="1"/>
</dbReference>
<feature type="domain" description="Chromo" evidence="4">
    <location>
        <begin position="122"/>
        <end position="178"/>
    </location>
</feature>
<keyword evidence="2" id="KW-0539">Nucleus</keyword>
<accession>A0A9Q0RZM3</accession>
<sequence>MKKGLKLNKKKMAGNPSPILVSILRKTSIYEKKRVSFSDVDEVREFKRDEFETDELETEMNESAEEMEIFEDKSDNDDVMVITPEVETIEVLDSDDDVEMRNTTNNEITKEGPECDETSPDSHVVEKVLGHRIRNRKTEYLKDFPQKENSWEPSEHLNEKLILKNSPNCIPKPKFKRVSFSNDLNVREFKRDEFETDELETEMNESAEEMEIFEDKSDNDDVMVITPEVETIEVLDSDDDVEMRNTTNNEITKEGPECDETSPDSHVVEKVLGHRIRNRKTEYLKDFPQKENSWEPSEHLNEKLVSA</sequence>
<name>A0A9Q0RZM3_9DIPT</name>
<dbReference type="Proteomes" id="UP001151699">
    <property type="component" value="Chromosome X"/>
</dbReference>
<comment type="caution">
    <text evidence="5">The sequence shown here is derived from an EMBL/GenBank/DDBJ whole genome shotgun (WGS) entry which is preliminary data.</text>
</comment>
<feature type="non-terminal residue" evidence="5">
    <location>
        <position position="1"/>
    </location>
</feature>
<evidence type="ECO:0000313" key="5">
    <source>
        <dbReference type="EMBL" id="KAJ6638747.1"/>
    </source>
</evidence>
<feature type="region of interest" description="Disordered" evidence="3">
    <location>
        <begin position="53"/>
        <end position="78"/>
    </location>
</feature>
<protein>
    <recommendedName>
        <fullName evidence="4">Chromo domain-containing protein</fullName>
    </recommendedName>
</protein>
<keyword evidence="6" id="KW-1185">Reference proteome</keyword>
<proteinExistence type="predicted"/>
<dbReference type="GO" id="GO:0005634">
    <property type="term" value="C:nucleus"/>
    <property type="evidence" value="ECO:0007669"/>
    <property type="project" value="UniProtKB-SubCell"/>
</dbReference>
<dbReference type="SMART" id="SM00298">
    <property type="entry name" value="CHROMO"/>
    <property type="match status" value="2"/>
</dbReference>
<dbReference type="GO" id="GO:0005694">
    <property type="term" value="C:chromosome"/>
    <property type="evidence" value="ECO:0007669"/>
    <property type="project" value="UniProtKB-ARBA"/>
</dbReference>
<evidence type="ECO:0000256" key="1">
    <source>
        <dbReference type="ARBA" id="ARBA00004123"/>
    </source>
</evidence>
<dbReference type="InterPro" id="IPR051219">
    <property type="entry name" value="Heterochromatin_chromo-domain"/>
</dbReference>
<dbReference type="CDD" id="cd00024">
    <property type="entry name" value="CD_CSD"/>
    <property type="match status" value="2"/>
</dbReference>
<feature type="region of interest" description="Disordered" evidence="3">
    <location>
        <begin position="196"/>
        <end position="221"/>
    </location>
</feature>
<evidence type="ECO:0000313" key="6">
    <source>
        <dbReference type="Proteomes" id="UP001151699"/>
    </source>
</evidence>
<dbReference type="AlphaFoldDB" id="A0A9Q0RZM3"/>
<organism evidence="5 6">
    <name type="scientific">Pseudolycoriella hygida</name>
    <dbReference type="NCBI Taxonomy" id="35572"/>
    <lineage>
        <taxon>Eukaryota</taxon>
        <taxon>Metazoa</taxon>
        <taxon>Ecdysozoa</taxon>
        <taxon>Arthropoda</taxon>
        <taxon>Hexapoda</taxon>
        <taxon>Insecta</taxon>
        <taxon>Pterygota</taxon>
        <taxon>Neoptera</taxon>
        <taxon>Endopterygota</taxon>
        <taxon>Diptera</taxon>
        <taxon>Nematocera</taxon>
        <taxon>Sciaroidea</taxon>
        <taxon>Sciaridae</taxon>
        <taxon>Pseudolycoriella</taxon>
    </lineage>
</organism>
<feature type="domain" description="Chromo" evidence="4">
    <location>
        <begin position="265"/>
        <end position="306"/>
    </location>
</feature>
<reference evidence="5" key="1">
    <citation type="submission" date="2022-07" db="EMBL/GenBank/DDBJ databases">
        <authorList>
            <person name="Trinca V."/>
            <person name="Uliana J.V.C."/>
            <person name="Torres T.T."/>
            <person name="Ward R.J."/>
            <person name="Monesi N."/>
        </authorList>
    </citation>
    <scope>NUCLEOTIDE SEQUENCE</scope>
    <source>
        <strain evidence="5">HSMRA1968</strain>
        <tissue evidence="5">Whole embryos</tissue>
    </source>
</reference>
<dbReference type="InterPro" id="IPR023780">
    <property type="entry name" value="Chromo_domain"/>
</dbReference>
<dbReference type="SUPFAM" id="SSF54160">
    <property type="entry name" value="Chromo domain-like"/>
    <property type="match status" value="2"/>
</dbReference>
<dbReference type="Gene3D" id="2.40.50.40">
    <property type="match status" value="2"/>
</dbReference>
<gene>
    <name evidence="5" type="ORF">Bhyg_11485</name>
</gene>
<comment type="subcellular location">
    <subcellularLocation>
        <location evidence="1">Nucleus</location>
    </subcellularLocation>
</comment>
<dbReference type="InterPro" id="IPR016197">
    <property type="entry name" value="Chromo-like_dom_sf"/>
</dbReference>
<evidence type="ECO:0000259" key="4">
    <source>
        <dbReference type="SMART" id="SM00298"/>
    </source>
</evidence>
<dbReference type="Pfam" id="PF00385">
    <property type="entry name" value="Chromo"/>
    <property type="match status" value="2"/>
</dbReference>
<evidence type="ECO:0000256" key="2">
    <source>
        <dbReference type="ARBA" id="ARBA00023242"/>
    </source>
</evidence>